<dbReference type="Proteomes" id="UP000235145">
    <property type="component" value="Unassembled WGS sequence"/>
</dbReference>
<protein>
    <recommendedName>
        <fullName evidence="3">Replication factor A C-terminal domain-containing protein</fullName>
    </recommendedName>
</protein>
<gene>
    <name evidence="1" type="ORF">LSAT_V11C100043960</name>
</gene>
<sequence>MDIQFQDNWYQVLCPTYRYPIHKRGPQWYCNAHSLIENPTFSHKFSLTVSDTTDTISTIISDTLCEKLLKSTLQDLIANNNIVNRKTLPAFLTEQKGQTKNMSIQILKASAGDNLRFITVDIESSNSTSQTNVLTTPTQVPTTRLTMQESTPDSTMPITRTAHTLSYNITGIHINETITYYTFMFSNTSSLLHADDPTPSTDTKRSRKK</sequence>
<proteinExistence type="predicted"/>
<dbReference type="InterPro" id="IPR012340">
    <property type="entry name" value="NA-bd_OB-fold"/>
</dbReference>
<evidence type="ECO:0000313" key="1">
    <source>
        <dbReference type="EMBL" id="KAJ0227555.1"/>
    </source>
</evidence>
<dbReference type="Gene3D" id="2.40.50.140">
    <property type="entry name" value="Nucleic acid-binding proteins"/>
    <property type="match status" value="1"/>
</dbReference>
<accession>A0A9R1WLN9</accession>
<comment type="caution">
    <text evidence="1">The sequence shown here is derived from an EMBL/GenBank/DDBJ whole genome shotgun (WGS) entry which is preliminary data.</text>
</comment>
<dbReference type="SUPFAM" id="SSF50249">
    <property type="entry name" value="Nucleic acid-binding proteins"/>
    <property type="match status" value="1"/>
</dbReference>
<dbReference type="EMBL" id="NBSK02000001">
    <property type="protein sequence ID" value="KAJ0227555.1"/>
    <property type="molecule type" value="Genomic_DNA"/>
</dbReference>
<evidence type="ECO:0008006" key="3">
    <source>
        <dbReference type="Google" id="ProtNLM"/>
    </source>
</evidence>
<evidence type="ECO:0000313" key="2">
    <source>
        <dbReference type="Proteomes" id="UP000235145"/>
    </source>
</evidence>
<dbReference type="AlphaFoldDB" id="A0A9R1WLN9"/>
<organism evidence="1 2">
    <name type="scientific">Lactuca sativa</name>
    <name type="common">Garden lettuce</name>
    <dbReference type="NCBI Taxonomy" id="4236"/>
    <lineage>
        <taxon>Eukaryota</taxon>
        <taxon>Viridiplantae</taxon>
        <taxon>Streptophyta</taxon>
        <taxon>Embryophyta</taxon>
        <taxon>Tracheophyta</taxon>
        <taxon>Spermatophyta</taxon>
        <taxon>Magnoliopsida</taxon>
        <taxon>eudicotyledons</taxon>
        <taxon>Gunneridae</taxon>
        <taxon>Pentapetalae</taxon>
        <taxon>asterids</taxon>
        <taxon>campanulids</taxon>
        <taxon>Asterales</taxon>
        <taxon>Asteraceae</taxon>
        <taxon>Cichorioideae</taxon>
        <taxon>Cichorieae</taxon>
        <taxon>Lactucinae</taxon>
        <taxon>Lactuca</taxon>
    </lineage>
</organism>
<name>A0A9R1WLN9_LACSA</name>
<reference evidence="1 2" key="1">
    <citation type="journal article" date="2017" name="Nat. Commun.">
        <title>Genome assembly with in vitro proximity ligation data and whole-genome triplication in lettuce.</title>
        <authorList>
            <person name="Reyes-Chin-Wo S."/>
            <person name="Wang Z."/>
            <person name="Yang X."/>
            <person name="Kozik A."/>
            <person name="Arikit S."/>
            <person name="Song C."/>
            <person name="Xia L."/>
            <person name="Froenicke L."/>
            <person name="Lavelle D.O."/>
            <person name="Truco M.J."/>
            <person name="Xia R."/>
            <person name="Zhu S."/>
            <person name="Xu C."/>
            <person name="Xu H."/>
            <person name="Xu X."/>
            <person name="Cox K."/>
            <person name="Korf I."/>
            <person name="Meyers B.C."/>
            <person name="Michelmore R.W."/>
        </authorList>
    </citation>
    <scope>NUCLEOTIDE SEQUENCE [LARGE SCALE GENOMIC DNA]</scope>
    <source>
        <strain evidence="2">cv. Salinas</strain>
        <tissue evidence="1">Seedlings</tissue>
    </source>
</reference>
<keyword evidence="2" id="KW-1185">Reference proteome</keyword>